<feature type="transmembrane region" description="Helical" evidence="6">
    <location>
        <begin position="155"/>
        <end position="172"/>
    </location>
</feature>
<dbReference type="Pfam" id="PF03706">
    <property type="entry name" value="LPG_synthase_TM"/>
    <property type="match status" value="1"/>
</dbReference>
<dbReference type="GO" id="GO:0005886">
    <property type="term" value="C:plasma membrane"/>
    <property type="evidence" value="ECO:0007669"/>
    <property type="project" value="UniProtKB-SubCell"/>
</dbReference>
<feature type="transmembrane region" description="Helical" evidence="6">
    <location>
        <begin position="40"/>
        <end position="62"/>
    </location>
</feature>
<feature type="transmembrane region" description="Helical" evidence="6">
    <location>
        <begin position="615"/>
        <end position="640"/>
    </location>
</feature>
<evidence type="ECO:0000256" key="4">
    <source>
        <dbReference type="ARBA" id="ARBA00022989"/>
    </source>
</evidence>
<feature type="transmembrane region" description="Helical" evidence="6">
    <location>
        <begin position="652"/>
        <end position="675"/>
    </location>
</feature>
<comment type="caution">
    <text evidence="7">The sequence shown here is derived from an EMBL/GenBank/DDBJ whole genome shotgun (WGS) entry which is preliminary data.</text>
</comment>
<gene>
    <name evidence="7" type="ORF">GALL_249010</name>
</gene>
<keyword evidence="5 6" id="KW-0472">Membrane</keyword>
<dbReference type="PANTHER" id="PTHR39087:SF2">
    <property type="entry name" value="UPF0104 MEMBRANE PROTEIN MJ1595"/>
    <property type="match status" value="1"/>
</dbReference>
<sequence>MSLPVRPAGQDDRNRVVRTLADGTVIEDSVPVPVHRPGDLLGAVGALAGIVLVMLFVVYAHGTTAGVSQDVQGFAADLGRALQIPVAVLEWLLTLVAPLAVLVELAVRRLGRQVVEAVAAAAVALTSSVLVGLVVEVLGSTALVRGLSVRVGANLALSVPTSLASVVALLVASGPRVRRRTVAWSWNLLWVSLAIIVVTGQVSLPGTTVAFLLGVASGLGIRYALGVTSGRVEGRALVDGIVRAGVVPVHVVRLDDTSESRSFDDRTYEITSADGRIAHAVVMDADRQVVGTVSRLWRAVRLRGVEGRSIVSLRQAAERAALATYAARAAGVRTPALVGMAEAADSMLLVIEHLDEAVALRELPEDELTDTLLARLWDQIRKLHAAGIAHRALTSASILVDRQGGQPRIWLTGWDSADVAASELSRRMDVTQVVAMLATRIGATRAVDSAARALPDAEVAAVGPLLQTVVLPRQTRVEVRERREVLSEVRAALVARMPDADVEPQRLVRFGARSVLKVILPVAAAIIVLTSVNVDQISTALASSDWRWAAVAFLLGLATFVGAGLAFAAFAPVRISLWSATLVHAVGAFVGLVTPAGLGSAALNLRMLTKRGVTMSLAVATVALVQVSQLTVTVLLLVFLSVVSGTTTSTQFAPSTGTLVLIAVLAAAAGASLLVPTVRQWVVRTTLPTIRQTWPRLVEIAGEPRRLAVAVTGNVLLTMGYVLAFDATLAAFGQHLSLVQVALVFLIGNTAGAIVPTPGGLGTIEVAFIGGLTASGINPGIAASVTILFRVLTYWLPIPIGWLALRRLQSTGEL</sequence>
<keyword evidence="7" id="KW-0808">Transferase</keyword>
<feature type="transmembrane region" description="Helical" evidence="6">
    <location>
        <begin position="736"/>
        <end position="755"/>
    </location>
</feature>
<keyword evidence="7" id="KW-0418">Kinase</keyword>
<evidence type="ECO:0000256" key="6">
    <source>
        <dbReference type="SAM" id="Phobius"/>
    </source>
</evidence>
<keyword evidence="3 6" id="KW-0812">Transmembrane</keyword>
<evidence type="ECO:0000256" key="2">
    <source>
        <dbReference type="ARBA" id="ARBA00022475"/>
    </source>
</evidence>
<dbReference type="EMBL" id="MLJW01000213">
    <property type="protein sequence ID" value="OIQ93195.1"/>
    <property type="molecule type" value="Genomic_DNA"/>
</dbReference>
<dbReference type="GO" id="GO:0016301">
    <property type="term" value="F:kinase activity"/>
    <property type="evidence" value="ECO:0007669"/>
    <property type="project" value="UniProtKB-KW"/>
</dbReference>
<dbReference type="NCBIfam" id="TIGR00374">
    <property type="entry name" value="flippase-like domain"/>
    <property type="match status" value="1"/>
</dbReference>
<evidence type="ECO:0000256" key="5">
    <source>
        <dbReference type="ARBA" id="ARBA00023136"/>
    </source>
</evidence>
<feature type="transmembrane region" description="Helical" evidence="6">
    <location>
        <begin position="184"/>
        <end position="202"/>
    </location>
</feature>
<feature type="transmembrane region" description="Helical" evidence="6">
    <location>
        <begin position="208"/>
        <end position="225"/>
    </location>
</feature>
<dbReference type="InterPro" id="IPR011009">
    <property type="entry name" value="Kinase-like_dom_sf"/>
</dbReference>
<feature type="transmembrane region" description="Helical" evidence="6">
    <location>
        <begin position="546"/>
        <end position="570"/>
    </location>
</feature>
<dbReference type="AlphaFoldDB" id="A0A1J5RUP8"/>
<evidence type="ECO:0000256" key="3">
    <source>
        <dbReference type="ARBA" id="ARBA00022692"/>
    </source>
</evidence>
<dbReference type="SUPFAM" id="SSF56112">
    <property type="entry name" value="Protein kinase-like (PK-like)"/>
    <property type="match status" value="1"/>
</dbReference>
<feature type="transmembrane region" description="Helical" evidence="6">
    <location>
        <begin position="114"/>
        <end position="135"/>
    </location>
</feature>
<feature type="transmembrane region" description="Helical" evidence="6">
    <location>
        <begin position="82"/>
        <end position="107"/>
    </location>
</feature>
<reference evidence="7" key="1">
    <citation type="submission" date="2016-10" db="EMBL/GenBank/DDBJ databases">
        <title>Sequence of Gallionella enrichment culture.</title>
        <authorList>
            <person name="Poehlein A."/>
            <person name="Muehling M."/>
            <person name="Daniel R."/>
        </authorList>
    </citation>
    <scope>NUCLEOTIDE SEQUENCE</scope>
</reference>
<evidence type="ECO:0000256" key="1">
    <source>
        <dbReference type="ARBA" id="ARBA00004651"/>
    </source>
</evidence>
<dbReference type="PANTHER" id="PTHR39087">
    <property type="entry name" value="UPF0104 MEMBRANE PROTEIN MJ1595"/>
    <property type="match status" value="1"/>
</dbReference>
<feature type="transmembrane region" description="Helical" evidence="6">
    <location>
        <begin position="707"/>
        <end position="724"/>
    </location>
</feature>
<keyword evidence="2" id="KW-1003">Cell membrane</keyword>
<keyword evidence="4 6" id="KW-1133">Transmembrane helix</keyword>
<organism evidence="7">
    <name type="scientific">mine drainage metagenome</name>
    <dbReference type="NCBI Taxonomy" id="410659"/>
    <lineage>
        <taxon>unclassified sequences</taxon>
        <taxon>metagenomes</taxon>
        <taxon>ecological metagenomes</taxon>
    </lineage>
</organism>
<evidence type="ECO:0000313" key="7">
    <source>
        <dbReference type="EMBL" id="OIQ93195.1"/>
    </source>
</evidence>
<protein>
    <submittedName>
        <fullName evidence="7">Lipopolysaccharide kinase (Kdo/WaaP) family protein</fullName>
    </submittedName>
</protein>
<feature type="transmembrane region" description="Helical" evidence="6">
    <location>
        <begin position="582"/>
        <end position="603"/>
    </location>
</feature>
<dbReference type="Pfam" id="PF06293">
    <property type="entry name" value="Kdo"/>
    <property type="match status" value="1"/>
</dbReference>
<accession>A0A1J5RUP8</accession>
<proteinExistence type="predicted"/>
<name>A0A1J5RUP8_9ZZZZ</name>
<comment type="subcellular location">
    <subcellularLocation>
        <location evidence="1">Cell membrane</location>
        <topology evidence="1">Multi-pass membrane protein</topology>
    </subcellularLocation>
</comment>
<dbReference type="InterPro" id="IPR022791">
    <property type="entry name" value="L-PG_synthase/AglD"/>
</dbReference>